<accession>A0A5C3MN85</accession>
<evidence type="ECO:0008006" key="3">
    <source>
        <dbReference type="Google" id="ProtNLM"/>
    </source>
</evidence>
<proteinExistence type="predicted"/>
<name>A0A5C3MN85_9AGAM</name>
<dbReference type="PANTHER" id="PTHR21310">
    <property type="entry name" value="AMINOGLYCOSIDE PHOSPHOTRANSFERASE-RELATED-RELATED"/>
    <property type="match status" value="1"/>
</dbReference>
<dbReference type="AlphaFoldDB" id="A0A5C3MN85"/>
<keyword evidence="2" id="KW-1185">Reference proteome</keyword>
<dbReference type="STRING" id="5364.A0A5C3MN85"/>
<dbReference type="EMBL" id="ML213527">
    <property type="protein sequence ID" value="TFK46872.1"/>
    <property type="molecule type" value="Genomic_DNA"/>
</dbReference>
<reference evidence="1 2" key="1">
    <citation type="journal article" date="2019" name="Nat. Ecol. Evol.">
        <title>Megaphylogeny resolves global patterns of mushroom evolution.</title>
        <authorList>
            <person name="Varga T."/>
            <person name="Krizsan K."/>
            <person name="Foldi C."/>
            <person name="Dima B."/>
            <person name="Sanchez-Garcia M."/>
            <person name="Sanchez-Ramirez S."/>
            <person name="Szollosi G.J."/>
            <person name="Szarkandi J.G."/>
            <person name="Papp V."/>
            <person name="Albert L."/>
            <person name="Andreopoulos W."/>
            <person name="Angelini C."/>
            <person name="Antonin V."/>
            <person name="Barry K.W."/>
            <person name="Bougher N.L."/>
            <person name="Buchanan P."/>
            <person name="Buyck B."/>
            <person name="Bense V."/>
            <person name="Catcheside P."/>
            <person name="Chovatia M."/>
            <person name="Cooper J."/>
            <person name="Damon W."/>
            <person name="Desjardin D."/>
            <person name="Finy P."/>
            <person name="Geml J."/>
            <person name="Haridas S."/>
            <person name="Hughes K."/>
            <person name="Justo A."/>
            <person name="Karasinski D."/>
            <person name="Kautmanova I."/>
            <person name="Kiss B."/>
            <person name="Kocsube S."/>
            <person name="Kotiranta H."/>
            <person name="LaButti K.M."/>
            <person name="Lechner B.E."/>
            <person name="Liimatainen K."/>
            <person name="Lipzen A."/>
            <person name="Lukacs Z."/>
            <person name="Mihaltcheva S."/>
            <person name="Morgado L.N."/>
            <person name="Niskanen T."/>
            <person name="Noordeloos M.E."/>
            <person name="Ohm R.A."/>
            <person name="Ortiz-Santana B."/>
            <person name="Ovrebo C."/>
            <person name="Racz N."/>
            <person name="Riley R."/>
            <person name="Savchenko A."/>
            <person name="Shiryaev A."/>
            <person name="Soop K."/>
            <person name="Spirin V."/>
            <person name="Szebenyi C."/>
            <person name="Tomsovsky M."/>
            <person name="Tulloss R.E."/>
            <person name="Uehling J."/>
            <person name="Grigoriev I.V."/>
            <person name="Vagvolgyi C."/>
            <person name="Papp T."/>
            <person name="Martin F.M."/>
            <person name="Miettinen O."/>
            <person name="Hibbett D.S."/>
            <person name="Nagy L.G."/>
        </authorList>
    </citation>
    <scope>NUCLEOTIDE SEQUENCE [LARGE SCALE GENOMIC DNA]</scope>
    <source>
        <strain evidence="1 2">OMC1185</strain>
    </source>
</reference>
<organism evidence="1 2">
    <name type="scientific">Heliocybe sulcata</name>
    <dbReference type="NCBI Taxonomy" id="5364"/>
    <lineage>
        <taxon>Eukaryota</taxon>
        <taxon>Fungi</taxon>
        <taxon>Dikarya</taxon>
        <taxon>Basidiomycota</taxon>
        <taxon>Agaricomycotina</taxon>
        <taxon>Agaricomycetes</taxon>
        <taxon>Gloeophyllales</taxon>
        <taxon>Gloeophyllaceae</taxon>
        <taxon>Heliocybe</taxon>
    </lineage>
</organism>
<protein>
    <recommendedName>
        <fullName evidence="3">Aminoglycoside phosphotransferase domain-containing protein</fullName>
    </recommendedName>
</protein>
<evidence type="ECO:0000313" key="2">
    <source>
        <dbReference type="Proteomes" id="UP000305948"/>
    </source>
</evidence>
<dbReference type="InterPro" id="IPR051678">
    <property type="entry name" value="AGP_Transferase"/>
</dbReference>
<sequence>METSRLVPLVCVFSGFEDKDSFPRTWAWVPNRNDLELGRPTLFGWTFSLTKLLTKLNDVFNDPPVRFTPFPLGDKHNFCVTFMDGTNRILTLPESVLADKHGNDKYSLVCEETTSSCVAAYAGVPIRRPIHYHADPENKIGTPFLVSQHVTGVTLHEAWPLMSLAERSLLIRGIGTIWGQLLSIRLPYIGRLTQNAGSGNVTVGPLYLPSAGGERGPFLNIKDWLVEMARGSLRSESTTTTEQQKQMDIAIHKLMHDSPLLDEDTLAISKFNVPVLFHPYMDAHHILVDPHSPTTIRAVIGWHHACSFPLSAITLPDLGLPGCDDAIRRTYLDEIDAQISQANTLWRLKCMAGGKVAEHFDKIHKLKRLARNSDQWRQKGFSDVVYGSPRLQ</sequence>
<dbReference type="OrthoDB" id="10003767at2759"/>
<gene>
    <name evidence="1" type="ORF">OE88DRAFT_872324</name>
</gene>
<dbReference type="Proteomes" id="UP000305948">
    <property type="component" value="Unassembled WGS sequence"/>
</dbReference>
<evidence type="ECO:0000313" key="1">
    <source>
        <dbReference type="EMBL" id="TFK46872.1"/>
    </source>
</evidence>
<dbReference type="PANTHER" id="PTHR21310:SF15">
    <property type="entry name" value="AMINOGLYCOSIDE PHOSPHOTRANSFERASE DOMAIN-CONTAINING PROTEIN"/>
    <property type="match status" value="1"/>
</dbReference>